<feature type="domain" description="Outer membrane protein beta-barrel" evidence="2">
    <location>
        <begin position="317"/>
        <end position="698"/>
    </location>
</feature>
<gene>
    <name evidence="3" type="ORF">KE626_20285</name>
</gene>
<proteinExistence type="predicted"/>
<evidence type="ECO:0000259" key="2">
    <source>
        <dbReference type="Pfam" id="PF14905"/>
    </source>
</evidence>
<organism evidence="3 4">
    <name type="scientific">Chitinophaga hostae</name>
    <dbReference type="NCBI Taxonomy" id="2831022"/>
    <lineage>
        <taxon>Bacteria</taxon>
        <taxon>Pseudomonadati</taxon>
        <taxon>Bacteroidota</taxon>
        <taxon>Chitinophagia</taxon>
        <taxon>Chitinophagales</taxon>
        <taxon>Chitinophagaceae</taxon>
        <taxon>Chitinophaga</taxon>
    </lineage>
</organism>
<evidence type="ECO:0000256" key="1">
    <source>
        <dbReference type="SAM" id="SignalP"/>
    </source>
</evidence>
<name>A0ABS5J3P9_9BACT</name>
<keyword evidence="1" id="KW-0732">Signal</keyword>
<feature type="chain" id="PRO_5045836086" evidence="1">
    <location>
        <begin position="20"/>
        <end position="758"/>
    </location>
</feature>
<dbReference type="RefSeq" id="WP_211974761.1">
    <property type="nucleotide sequence ID" value="NZ_CBFHAM010000026.1"/>
</dbReference>
<dbReference type="SUPFAM" id="SSF56935">
    <property type="entry name" value="Porins"/>
    <property type="match status" value="1"/>
</dbReference>
<evidence type="ECO:0000313" key="3">
    <source>
        <dbReference type="EMBL" id="MBS0029676.1"/>
    </source>
</evidence>
<protein>
    <submittedName>
        <fullName evidence="3">TonB-dependent receptor</fullName>
    </submittedName>
</protein>
<dbReference type="EMBL" id="JAGTXB010000010">
    <property type="protein sequence ID" value="MBS0029676.1"/>
    <property type="molecule type" value="Genomic_DNA"/>
</dbReference>
<dbReference type="PANTHER" id="PTHR40980">
    <property type="entry name" value="PLUG DOMAIN-CONTAINING PROTEIN"/>
    <property type="match status" value="1"/>
</dbReference>
<reference evidence="3 4" key="1">
    <citation type="submission" date="2021-04" db="EMBL/GenBank/DDBJ databases">
        <title>Chitinophaga sp. nov., isolated from the rhizosphere soil.</title>
        <authorList>
            <person name="He S."/>
        </authorList>
    </citation>
    <scope>NUCLEOTIDE SEQUENCE [LARGE SCALE GENOMIC DNA]</scope>
    <source>
        <strain evidence="3 4">2R12</strain>
    </source>
</reference>
<dbReference type="Proteomes" id="UP000676386">
    <property type="component" value="Unassembled WGS sequence"/>
</dbReference>
<feature type="signal peptide" evidence="1">
    <location>
        <begin position="1"/>
        <end position="19"/>
    </location>
</feature>
<accession>A0ABS5J3P9</accession>
<dbReference type="InterPro" id="IPR041700">
    <property type="entry name" value="OMP_b-brl_3"/>
</dbReference>
<dbReference type="Pfam" id="PF14905">
    <property type="entry name" value="OMP_b-brl_3"/>
    <property type="match status" value="1"/>
</dbReference>
<evidence type="ECO:0000313" key="4">
    <source>
        <dbReference type="Proteomes" id="UP000676386"/>
    </source>
</evidence>
<dbReference type="PANTHER" id="PTHR40980:SF4">
    <property type="entry name" value="TONB-DEPENDENT RECEPTOR-LIKE BETA-BARREL DOMAIN-CONTAINING PROTEIN"/>
    <property type="match status" value="1"/>
</dbReference>
<comment type="caution">
    <text evidence="3">The sequence shown here is derived from an EMBL/GenBank/DDBJ whole genome shotgun (WGS) entry which is preliminary data.</text>
</comment>
<keyword evidence="3" id="KW-0675">Receptor</keyword>
<keyword evidence="4" id="KW-1185">Reference proteome</keyword>
<sequence>MNTRIFYLLLIVLSHSAAAQVAGRRVPDSSKKQGYDTAVLKEGTTQLGVVTVKAVKPLVRQQANGVVVNVAASLLSKGSTVLAILERSPGVVIDYRNNSITLNGKSGIAVMLNGKLIRLPLEQVVTLLTGMSGTNVEKIELLTTPGANYDAEGSAGIINIVLKQNRQRGTNGTLSLTGGYGKGEKATGSIHLARNTTGSQLYGAYTYSRNRTYSDMFIDSDQNMPVFGGVMNVLVWDTTRVLQNSHDINVGADFNITPKLTVGGNLTFNSSNTASNVINRSTYNVLPDSLLLFDGVVRGKNRWNNLASAIYLEKKLKENEKISADIEYLLFKNSNPSIVQSIFLNKHGAPAGANDSLFSPQQQGYANTSIQVGVVKIDYTRQLNSHIKLETGVKGTYTYSRSSSRIESLVNGEWISRKETVQDVAMKEAIGAVYGIITTQLTPSASMVLGVRYEYANSRMRNPETGAVTVNRTQGVFFPNIAFTKKLDEQQELQLSYTKRISRPAYNDLASYVTYSDPSAVYSGNPLLRPTINSTVKLGYNYGGYSLAVLLSRENHPIARYQLTQRAAANLLYVSPQNLVYQNSITLQAYAPWKLNDWWSMNAGFTGGLKQFKLDYTKATLSKTYFAYSLNASELFELPANFAFELSGWYNSMSYNGTIKVAGFGALNAGIKKTLMKDWGSLQLSWTDILRTVQINTYYGTLTEEAFSIRNHVSIHTESGASSLLKLTYSRSFGAAGIKSQPKRNAAAGDEGNRVRRD</sequence>